<reference evidence="2" key="2">
    <citation type="journal article" date="2015" name="Data Brief">
        <title>Shoot transcriptome of the giant reed, Arundo donax.</title>
        <authorList>
            <person name="Barrero R.A."/>
            <person name="Guerrero F.D."/>
            <person name="Moolhuijzen P."/>
            <person name="Goolsby J.A."/>
            <person name="Tidwell J."/>
            <person name="Bellgard S.E."/>
            <person name="Bellgard M.I."/>
        </authorList>
    </citation>
    <scope>NUCLEOTIDE SEQUENCE</scope>
    <source>
        <tissue evidence="2">Shoot tissue taken approximately 20 cm above the soil surface</tissue>
    </source>
</reference>
<proteinExistence type="predicted"/>
<accession>A0A0A9C737</accession>
<feature type="region of interest" description="Disordered" evidence="1">
    <location>
        <begin position="1"/>
        <end position="20"/>
    </location>
</feature>
<evidence type="ECO:0000313" key="2">
    <source>
        <dbReference type="EMBL" id="JAD69205.1"/>
    </source>
</evidence>
<sequence>MQGFKHPTRQNVKHHQTPFA</sequence>
<organism evidence="2">
    <name type="scientific">Arundo donax</name>
    <name type="common">Giant reed</name>
    <name type="synonym">Donax arundinaceus</name>
    <dbReference type="NCBI Taxonomy" id="35708"/>
    <lineage>
        <taxon>Eukaryota</taxon>
        <taxon>Viridiplantae</taxon>
        <taxon>Streptophyta</taxon>
        <taxon>Embryophyta</taxon>
        <taxon>Tracheophyta</taxon>
        <taxon>Spermatophyta</taxon>
        <taxon>Magnoliopsida</taxon>
        <taxon>Liliopsida</taxon>
        <taxon>Poales</taxon>
        <taxon>Poaceae</taxon>
        <taxon>PACMAD clade</taxon>
        <taxon>Arundinoideae</taxon>
        <taxon>Arundineae</taxon>
        <taxon>Arundo</taxon>
    </lineage>
</organism>
<reference evidence="2" key="1">
    <citation type="submission" date="2014-09" db="EMBL/GenBank/DDBJ databases">
        <authorList>
            <person name="Magalhaes I.L.F."/>
            <person name="Oliveira U."/>
            <person name="Santos F.R."/>
            <person name="Vidigal T.H.D.A."/>
            <person name="Brescovit A.D."/>
            <person name="Santos A.J."/>
        </authorList>
    </citation>
    <scope>NUCLEOTIDE SEQUENCE</scope>
    <source>
        <tissue evidence="2">Shoot tissue taken approximately 20 cm above the soil surface</tissue>
    </source>
</reference>
<evidence type="ECO:0000256" key="1">
    <source>
        <dbReference type="SAM" id="MobiDB-lite"/>
    </source>
</evidence>
<protein>
    <submittedName>
        <fullName evidence="2">Uncharacterized protein</fullName>
    </submittedName>
</protein>
<dbReference type="AlphaFoldDB" id="A0A0A9C737"/>
<dbReference type="EMBL" id="GBRH01228690">
    <property type="protein sequence ID" value="JAD69205.1"/>
    <property type="molecule type" value="Transcribed_RNA"/>
</dbReference>
<name>A0A0A9C737_ARUDO</name>